<sequence length="55" mass="5778">DMAVWTWLVSKGIANALSGLSQMVGREIRVTSLDLQQLPAKDVTGLLGAPEAIGV</sequence>
<dbReference type="EMBL" id="BARS01059290">
    <property type="protein sequence ID" value="GAG44013.1"/>
    <property type="molecule type" value="Genomic_DNA"/>
</dbReference>
<proteinExistence type="predicted"/>
<dbReference type="InterPro" id="IPR028976">
    <property type="entry name" value="CheC-like_sf"/>
</dbReference>
<feature type="non-terminal residue" evidence="2">
    <location>
        <position position="55"/>
    </location>
</feature>
<dbReference type="Gene3D" id="3.40.1550.10">
    <property type="entry name" value="CheC-like"/>
    <property type="match status" value="1"/>
</dbReference>
<dbReference type="GO" id="GO:0006935">
    <property type="term" value="P:chemotaxis"/>
    <property type="evidence" value="ECO:0007669"/>
    <property type="project" value="UniProtKB-KW"/>
</dbReference>
<evidence type="ECO:0000313" key="2">
    <source>
        <dbReference type="EMBL" id="GAG44013.1"/>
    </source>
</evidence>
<protein>
    <submittedName>
        <fullName evidence="2">Uncharacterized protein</fullName>
    </submittedName>
</protein>
<evidence type="ECO:0000256" key="1">
    <source>
        <dbReference type="ARBA" id="ARBA00022500"/>
    </source>
</evidence>
<gene>
    <name evidence="2" type="ORF">S01H1_85976</name>
</gene>
<keyword evidence="1" id="KW-0145">Chemotaxis</keyword>
<accession>X0Y5R5</accession>
<name>X0Y5R5_9ZZZZ</name>
<reference evidence="2" key="1">
    <citation type="journal article" date="2014" name="Front. Microbiol.">
        <title>High frequency of phylogenetically diverse reductive dehalogenase-homologous genes in deep subseafloor sedimentary metagenomes.</title>
        <authorList>
            <person name="Kawai M."/>
            <person name="Futagami T."/>
            <person name="Toyoda A."/>
            <person name="Takaki Y."/>
            <person name="Nishi S."/>
            <person name="Hori S."/>
            <person name="Arai W."/>
            <person name="Tsubouchi T."/>
            <person name="Morono Y."/>
            <person name="Uchiyama I."/>
            <person name="Ito T."/>
            <person name="Fujiyama A."/>
            <person name="Inagaki F."/>
            <person name="Takami H."/>
        </authorList>
    </citation>
    <scope>NUCLEOTIDE SEQUENCE</scope>
    <source>
        <strain evidence="2">Expedition CK06-06</strain>
    </source>
</reference>
<comment type="caution">
    <text evidence="2">The sequence shown here is derived from an EMBL/GenBank/DDBJ whole genome shotgun (WGS) entry which is preliminary data.</text>
</comment>
<organism evidence="2">
    <name type="scientific">marine sediment metagenome</name>
    <dbReference type="NCBI Taxonomy" id="412755"/>
    <lineage>
        <taxon>unclassified sequences</taxon>
        <taxon>metagenomes</taxon>
        <taxon>ecological metagenomes</taxon>
    </lineage>
</organism>
<dbReference type="AlphaFoldDB" id="X0Y5R5"/>
<feature type="non-terminal residue" evidence="2">
    <location>
        <position position="1"/>
    </location>
</feature>